<dbReference type="InterPro" id="IPR029052">
    <property type="entry name" value="Metallo-depent_PP-like"/>
</dbReference>
<dbReference type="PANTHER" id="PTHR43143:SF1">
    <property type="entry name" value="SERINE_THREONINE-PROTEIN PHOSPHATASE CPPED1"/>
    <property type="match status" value="1"/>
</dbReference>
<dbReference type="RefSeq" id="WP_163606923.1">
    <property type="nucleotide sequence ID" value="NZ_JAABOO010000002.1"/>
</dbReference>
<feature type="domain" description="Calcineurin-like phosphoesterase" evidence="1">
    <location>
        <begin position="45"/>
        <end position="258"/>
    </location>
</feature>
<reference evidence="2 3" key="1">
    <citation type="submission" date="2020-01" db="EMBL/GenBank/DDBJ databases">
        <title>Leptobacterium flavescens.</title>
        <authorList>
            <person name="Wang G."/>
        </authorList>
    </citation>
    <scope>NUCLEOTIDE SEQUENCE [LARGE SCALE GENOMIC DNA]</scope>
    <source>
        <strain evidence="2 3">KCTC 22160</strain>
    </source>
</reference>
<evidence type="ECO:0000313" key="2">
    <source>
        <dbReference type="EMBL" id="NER13780.1"/>
    </source>
</evidence>
<proteinExistence type="predicted"/>
<dbReference type="GO" id="GO:0016787">
    <property type="term" value="F:hydrolase activity"/>
    <property type="evidence" value="ECO:0007669"/>
    <property type="project" value="InterPro"/>
</dbReference>
<dbReference type="Proteomes" id="UP000468581">
    <property type="component" value="Unassembled WGS sequence"/>
</dbReference>
<dbReference type="InterPro" id="IPR051918">
    <property type="entry name" value="STPP_CPPED1"/>
</dbReference>
<dbReference type="InterPro" id="IPR004843">
    <property type="entry name" value="Calcineurin-like_PHP"/>
</dbReference>
<evidence type="ECO:0000259" key="1">
    <source>
        <dbReference type="Pfam" id="PF00149"/>
    </source>
</evidence>
<comment type="caution">
    <text evidence="2">The sequence shown here is derived from an EMBL/GenBank/DDBJ whole genome shotgun (WGS) entry which is preliminary data.</text>
</comment>
<sequence>MGRRNFLKKLTLVGTTVTMGALGALFGPMPVSGSTGRKGKKRKKLRLIHITDTRVFEGRNCPEHMELFIEKLLALEPKPDFMIHTGDVIYDALASERSEVQKQWGIWSQLAEKIPFPIKYAIGDHDVFGNRTDKGCFGKQWAIDELQIPGRYYDFRKNDWHFIILDSVQKVRGELYDAEIDGEQKRWLKSKLSEIPETRPVMIISHIPILSASVFDWAKSENSFWLLPACLMHNDSLEIQHILTQKKNVKLCLSGHLHLLDMVSYDGIDYLGGGAVSGRWWDSESWKKTHCGFSVIDLFSDGSYKRTYHTYKWT</sequence>
<accession>A0A6P0UMU0</accession>
<keyword evidence="3" id="KW-1185">Reference proteome</keyword>
<gene>
    <name evidence="2" type="ORF">GWK08_10040</name>
</gene>
<name>A0A6P0UMU0_9FLAO</name>
<dbReference type="Gene3D" id="3.60.21.10">
    <property type="match status" value="1"/>
</dbReference>
<protein>
    <recommendedName>
        <fullName evidence="1">Calcineurin-like phosphoesterase domain-containing protein</fullName>
    </recommendedName>
</protein>
<dbReference type="Pfam" id="PF00149">
    <property type="entry name" value="Metallophos"/>
    <property type="match status" value="1"/>
</dbReference>
<dbReference type="EMBL" id="JAABOO010000002">
    <property type="protein sequence ID" value="NER13780.1"/>
    <property type="molecule type" value="Genomic_DNA"/>
</dbReference>
<evidence type="ECO:0000313" key="3">
    <source>
        <dbReference type="Proteomes" id="UP000468581"/>
    </source>
</evidence>
<dbReference type="SUPFAM" id="SSF56300">
    <property type="entry name" value="Metallo-dependent phosphatases"/>
    <property type="match status" value="1"/>
</dbReference>
<dbReference type="AlphaFoldDB" id="A0A6P0UMU0"/>
<dbReference type="PANTHER" id="PTHR43143">
    <property type="entry name" value="METALLOPHOSPHOESTERASE, CALCINEURIN SUPERFAMILY"/>
    <property type="match status" value="1"/>
</dbReference>
<organism evidence="2 3">
    <name type="scientific">Leptobacterium flavescens</name>
    <dbReference type="NCBI Taxonomy" id="472055"/>
    <lineage>
        <taxon>Bacteria</taxon>
        <taxon>Pseudomonadati</taxon>
        <taxon>Bacteroidota</taxon>
        <taxon>Flavobacteriia</taxon>
        <taxon>Flavobacteriales</taxon>
        <taxon>Flavobacteriaceae</taxon>
        <taxon>Leptobacterium</taxon>
    </lineage>
</organism>